<protein>
    <submittedName>
        <fullName evidence="1">Four helix bundle protein</fullName>
    </submittedName>
</protein>
<dbReference type="SUPFAM" id="SSF158446">
    <property type="entry name" value="IVS-encoded protein-like"/>
    <property type="match status" value="1"/>
</dbReference>
<dbReference type="RefSeq" id="WP_157540054.1">
    <property type="nucleotide sequence ID" value="NZ_WQLA01000001.1"/>
</dbReference>
<dbReference type="InterPro" id="IPR036583">
    <property type="entry name" value="23S_rRNA_IVS_sf"/>
</dbReference>
<comment type="caution">
    <text evidence="1">The sequence shown here is derived from an EMBL/GenBank/DDBJ whole genome shotgun (WGS) entry which is preliminary data.</text>
</comment>
<dbReference type="InterPro" id="IPR012657">
    <property type="entry name" value="23S_rRNA-intervening_sequence"/>
</dbReference>
<dbReference type="OrthoDB" id="9811959at2"/>
<dbReference type="CDD" id="cd16377">
    <property type="entry name" value="23S_rRNA_IVP_like"/>
    <property type="match status" value="1"/>
</dbReference>
<dbReference type="Proteomes" id="UP000434850">
    <property type="component" value="Unassembled WGS sequence"/>
</dbReference>
<sequence>MKHNFKNLKVWQKALDLTDLTYSYCKGLPADERFNLIDQINRASCSIPSNIAEGSGKRTNIHTAEFLSTALTSSYELETQLLICRRRLYGNVAELKQCLNMVEEVQKMIFAFREHVLTRPNDH</sequence>
<reference evidence="1 2" key="1">
    <citation type="submission" date="2019-12" db="EMBL/GenBank/DDBJ databases">
        <title>Mucilaginibacter sp. HME9299 genome sequencing and assembly.</title>
        <authorList>
            <person name="Kang H."/>
            <person name="Kim H."/>
            <person name="Joh K."/>
        </authorList>
    </citation>
    <scope>NUCLEOTIDE SEQUENCE [LARGE SCALE GENOMIC DNA]</scope>
    <source>
        <strain evidence="1 2">HME9299</strain>
    </source>
</reference>
<proteinExistence type="predicted"/>
<dbReference type="NCBIfam" id="TIGR02436">
    <property type="entry name" value="four helix bundle protein"/>
    <property type="match status" value="1"/>
</dbReference>
<accession>A0A6I4I5A3</accession>
<gene>
    <name evidence="1" type="ORF">GO816_04055</name>
</gene>
<evidence type="ECO:0000313" key="1">
    <source>
        <dbReference type="EMBL" id="MVN90291.1"/>
    </source>
</evidence>
<evidence type="ECO:0000313" key="2">
    <source>
        <dbReference type="Proteomes" id="UP000434850"/>
    </source>
</evidence>
<organism evidence="1 2">
    <name type="scientific">Mucilaginibacter aquatilis</name>
    <dbReference type="NCBI Taxonomy" id="1517760"/>
    <lineage>
        <taxon>Bacteria</taxon>
        <taxon>Pseudomonadati</taxon>
        <taxon>Bacteroidota</taxon>
        <taxon>Sphingobacteriia</taxon>
        <taxon>Sphingobacteriales</taxon>
        <taxon>Sphingobacteriaceae</taxon>
        <taxon>Mucilaginibacter</taxon>
    </lineage>
</organism>
<dbReference type="PANTHER" id="PTHR38471">
    <property type="entry name" value="FOUR HELIX BUNDLE PROTEIN"/>
    <property type="match status" value="1"/>
</dbReference>
<dbReference type="Pfam" id="PF05635">
    <property type="entry name" value="23S_rRNA_IVP"/>
    <property type="match status" value="1"/>
</dbReference>
<dbReference type="AlphaFoldDB" id="A0A6I4I5A3"/>
<dbReference type="EMBL" id="WQLA01000001">
    <property type="protein sequence ID" value="MVN90291.1"/>
    <property type="molecule type" value="Genomic_DNA"/>
</dbReference>
<dbReference type="PANTHER" id="PTHR38471:SF2">
    <property type="entry name" value="FOUR HELIX BUNDLE PROTEIN"/>
    <property type="match status" value="1"/>
</dbReference>
<name>A0A6I4I5A3_9SPHI</name>
<keyword evidence="2" id="KW-1185">Reference proteome</keyword>
<dbReference type="Gene3D" id="1.20.1440.60">
    <property type="entry name" value="23S rRNA-intervening sequence"/>
    <property type="match status" value="1"/>
</dbReference>